<keyword evidence="6 8" id="KW-0378">Hydrolase</keyword>
<comment type="caution">
    <text evidence="11">The sequence shown here is derived from an EMBL/GenBank/DDBJ whole genome shotgun (WGS) entry which is preliminary data.</text>
</comment>
<feature type="active site" evidence="7">
    <location>
        <position position="20"/>
    </location>
</feature>
<evidence type="ECO:0000256" key="3">
    <source>
        <dbReference type="ARBA" id="ARBA00013208"/>
    </source>
</evidence>
<evidence type="ECO:0000256" key="9">
    <source>
        <dbReference type="RuleBase" id="RU362042"/>
    </source>
</evidence>
<dbReference type="InterPro" id="IPR036286">
    <property type="entry name" value="LexA/Signal_pep-like_sf"/>
</dbReference>
<evidence type="ECO:0000313" key="11">
    <source>
        <dbReference type="EMBL" id="MCO1336896.1"/>
    </source>
</evidence>
<feature type="active site" evidence="7">
    <location>
        <position position="59"/>
    </location>
</feature>
<dbReference type="PANTHER" id="PTHR43390:SF1">
    <property type="entry name" value="CHLOROPLAST PROCESSING PEPTIDASE"/>
    <property type="match status" value="1"/>
</dbReference>
<evidence type="ECO:0000256" key="1">
    <source>
        <dbReference type="ARBA" id="ARBA00000677"/>
    </source>
</evidence>
<evidence type="ECO:0000256" key="4">
    <source>
        <dbReference type="ARBA" id="ARBA00019232"/>
    </source>
</evidence>
<dbReference type="GO" id="GO:0016020">
    <property type="term" value="C:membrane"/>
    <property type="evidence" value="ECO:0007669"/>
    <property type="project" value="UniProtKB-SubCell"/>
</dbReference>
<dbReference type="PRINTS" id="PR00727">
    <property type="entry name" value="LEADERPTASE"/>
</dbReference>
<comment type="catalytic activity">
    <reaction evidence="1 8">
        <text>Cleavage of hydrophobic, N-terminal signal or leader sequences from secreted and periplasmic proteins.</text>
        <dbReference type="EC" id="3.4.21.89"/>
    </reaction>
</comment>
<evidence type="ECO:0000256" key="8">
    <source>
        <dbReference type="RuleBase" id="RU003993"/>
    </source>
</evidence>
<dbReference type="GO" id="GO:0004252">
    <property type="term" value="F:serine-type endopeptidase activity"/>
    <property type="evidence" value="ECO:0007669"/>
    <property type="project" value="InterPro"/>
</dbReference>
<dbReference type="NCBIfam" id="TIGR02227">
    <property type="entry name" value="sigpep_I_bact"/>
    <property type="match status" value="1"/>
</dbReference>
<dbReference type="SUPFAM" id="SSF51306">
    <property type="entry name" value="LexA/Signal peptidase"/>
    <property type="match status" value="1"/>
</dbReference>
<dbReference type="EC" id="3.4.21.89" evidence="3 8"/>
<comment type="similarity">
    <text evidence="2 9">Belongs to the peptidase S26 family.</text>
</comment>
<keyword evidence="12" id="KW-1185">Reference proteome</keyword>
<sequence length="179" mass="20395">MKLSEVLWMNTLFYEIVSFSMQPTLRSGDLVVCSKFSLKIKRGDIIVFRESGGSYTKIKRVVAIPGDDITYRGKTLIVNSMLIEKRYISDLGPYDVSDVGYTQSLFGKAFSINESYFGTYHKVSKSDIGGYFLLGDNRDHSTDSRHFGLMPKSSFLCKAKLVYRESEHTKSSLPRLKWL</sequence>
<dbReference type="EMBL" id="JALBWM010000229">
    <property type="protein sequence ID" value="MCO1336896.1"/>
    <property type="molecule type" value="Genomic_DNA"/>
</dbReference>
<organism evidence="11 12">
    <name type="scientific">Microbulbifer okhotskensis</name>
    <dbReference type="NCBI Taxonomy" id="2926617"/>
    <lineage>
        <taxon>Bacteria</taxon>
        <taxon>Pseudomonadati</taxon>
        <taxon>Pseudomonadota</taxon>
        <taxon>Gammaproteobacteria</taxon>
        <taxon>Cellvibrionales</taxon>
        <taxon>Microbulbiferaceae</taxon>
        <taxon>Microbulbifer</taxon>
    </lineage>
</organism>
<dbReference type="InterPro" id="IPR000223">
    <property type="entry name" value="Pept_S26A_signal_pept_1"/>
</dbReference>
<evidence type="ECO:0000256" key="2">
    <source>
        <dbReference type="ARBA" id="ARBA00009370"/>
    </source>
</evidence>
<evidence type="ECO:0000256" key="7">
    <source>
        <dbReference type="PIRSR" id="PIRSR600223-1"/>
    </source>
</evidence>
<reference evidence="11" key="1">
    <citation type="journal article" date="2022" name="Arch. Microbiol.">
        <title>Microbulbifer okhotskensis sp. nov., isolated from a deep bottom sediment of the Okhotsk Sea.</title>
        <authorList>
            <person name="Romanenko L."/>
            <person name="Kurilenko V."/>
            <person name="Otstavnykh N."/>
            <person name="Velansky P."/>
            <person name="Isaeva M."/>
            <person name="Mikhailov V."/>
        </authorList>
    </citation>
    <scope>NUCLEOTIDE SEQUENCE</scope>
    <source>
        <strain evidence="11">OS29</strain>
    </source>
</reference>
<dbReference type="Pfam" id="PF10502">
    <property type="entry name" value="Peptidase_S26"/>
    <property type="match status" value="1"/>
</dbReference>
<dbReference type="PROSITE" id="PS00760">
    <property type="entry name" value="SPASE_I_2"/>
    <property type="match status" value="1"/>
</dbReference>
<dbReference type="PROSITE" id="PS00501">
    <property type="entry name" value="SPASE_I_1"/>
    <property type="match status" value="1"/>
</dbReference>
<accession>A0A9X2ESB8</accession>
<proteinExistence type="inferred from homology"/>
<evidence type="ECO:0000313" key="12">
    <source>
        <dbReference type="Proteomes" id="UP001139028"/>
    </source>
</evidence>
<dbReference type="CDD" id="cd06530">
    <property type="entry name" value="S26_SPase_I"/>
    <property type="match status" value="1"/>
</dbReference>
<gene>
    <name evidence="11" type="primary">lepB</name>
    <name evidence="11" type="ORF">MO867_21445</name>
</gene>
<dbReference type="RefSeq" id="WP_252472936.1">
    <property type="nucleotide sequence ID" value="NZ_JALBWM010000229.1"/>
</dbReference>
<dbReference type="InterPro" id="IPR019756">
    <property type="entry name" value="Pept_S26A_signal_pept_1_Ser-AS"/>
</dbReference>
<dbReference type="PANTHER" id="PTHR43390">
    <property type="entry name" value="SIGNAL PEPTIDASE I"/>
    <property type="match status" value="1"/>
</dbReference>
<name>A0A9X2ESB8_9GAMM</name>
<evidence type="ECO:0000256" key="5">
    <source>
        <dbReference type="ARBA" id="ARBA00022670"/>
    </source>
</evidence>
<dbReference type="GO" id="GO:0009003">
    <property type="term" value="F:signal peptidase activity"/>
    <property type="evidence" value="ECO:0007669"/>
    <property type="project" value="UniProtKB-EC"/>
</dbReference>
<dbReference type="AlphaFoldDB" id="A0A9X2ESB8"/>
<evidence type="ECO:0000259" key="10">
    <source>
        <dbReference type="Pfam" id="PF10502"/>
    </source>
</evidence>
<dbReference type="GO" id="GO:0006465">
    <property type="term" value="P:signal peptide processing"/>
    <property type="evidence" value="ECO:0007669"/>
    <property type="project" value="InterPro"/>
</dbReference>
<dbReference type="Proteomes" id="UP001139028">
    <property type="component" value="Unassembled WGS sequence"/>
</dbReference>
<protein>
    <recommendedName>
        <fullName evidence="4 8">Signal peptidase I</fullName>
        <ecNumber evidence="3 8">3.4.21.89</ecNumber>
    </recommendedName>
</protein>
<feature type="domain" description="Peptidase S26" evidence="10">
    <location>
        <begin position="13"/>
        <end position="163"/>
    </location>
</feature>
<comment type="subcellular location">
    <subcellularLocation>
        <location evidence="9">Membrane</location>
        <topology evidence="9">Multi-pass membrane protein</topology>
    </subcellularLocation>
</comment>
<dbReference type="InterPro" id="IPR019533">
    <property type="entry name" value="Peptidase_S26"/>
</dbReference>
<dbReference type="InterPro" id="IPR019757">
    <property type="entry name" value="Pept_S26A_signal_pept_1_Lys-AS"/>
</dbReference>
<evidence type="ECO:0000256" key="6">
    <source>
        <dbReference type="ARBA" id="ARBA00022801"/>
    </source>
</evidence>
<keyword evidence="5 8" id="KW-0645">Protease</keyword>
<dbReference type="Gene3D" id="2.10.109.10">
    <property type="entry name" value="Umud Fragment, subunit A"/>
    <property type="match status" value="1"/>
</dbReference>